<dbReference type="GO" id="GO:0004385">
    <property type="term" value="F:GMP kinase activity"/>
    <property type="evidence" value="ECO:0007669"/>
    <property type="project" value="TreeGrafter"/>
</dbReference>
<dbReference type="Gene3D" id="3.30.63.10">
    <property type="entry name" value="Guanylate Kinase phosphate binding domain"/>
    <property type="match status" value="1"/>
</dbReference>
<dbReference type="InterPro" id="IPR027417">
    <property type="entry name" value="P-loop_NTPase"/>
</dbReference>
<sequence length="100" mass="10854">VVLSAPSGTGKTTIARALVEGSEEFFFSLSTTTRSPRAEEVDGVDYHFVSESAFQAMVDAREFVEWATVHGHMYGTTREGLRSAEEAGRNLVLDIDVQGA</sequence>
<protein>
    <recommendedName>
        <fullName evidence="4">Guanylate kinase-like domain-containing protein</fullName>
    </recommendedName>
</protein>
<dbReference type="Pfam" id="PF00625">
    <property type="entry name" value="Guanylate_kin"/>
    <property type="match status" value="1"/>
</dbReference>
<reference evidence="5" key="1">
    <citation type="submission" date="2018-05" db="EMBL/GenBank/DDBJ databases">
        <authorList>
            <person name="Lanie J.A."/>
            <person name="Ng W.-L."/>
            <person name="Kazmierczak K.M."/>
            <person name="Andrzejewski T.M."/>
            <person name="Davidsen T.M."/>
            <person name="Wayne K.J."/>
            <person name="Tettelin H."/>
            <person name="Glass J.I."/>
            <person name="Rusch D."/>
            <person name="Podicherti R."/>
            <person name="Tsui H.-C.T."/>
            <person name="Winkler M.E."/>
        </authorList>
    </citation>
    <scope>NUCLEOTIDE SEQUENCE</scope>
</reference>
<dbReference type="AlphaFoldDB" id="A0A382TAI3"/>
<feature type="domain" description="Guanylate kinase-like" evidence="4">
    <location>
        <begin position="1"/>
        <end position="100"/>
    </location>
</feature>
<dbReference type="SUPFAM" id="SSF52540">
    <property type="entry name" value="P-loop containing nucleoside triphosphate hydrolases"/>
    <property type="match status" value="1"/>
</dbReference>
<name>A0A382TAI3_9ZZZZ</name>
<dbReference type="FunFam" id="3.30.63.10:FF:000002">
    <property type="entry name" value="Guanylate kinase 1"/>
    <property type="match status" value="1"/>
</dbReference>
<keyword evidence="2" id="KW-0808">Transferase</keyword>
<dbReference type="PANTHER" id="PTHR23117:SF13">
    <property type="entry name" value="GUANYLATE KINASE"/>
    <property type="match status" value="1"/>
</dbReference>
<gene>
    <name evidence="5" type="ORF">METZ01_LOCUS371920</name>
</gene>
<dbReference type="PROSITE" id="PS00856">
    <property type="entry name" value="GUANYLATE_KINASE_1"/>
    <property type="match status" value="1"/>
</dbReference>
<feature type="non-terminal residue" evidence="5">
    <location>
        <position position="1"/>
    </location>
</feature>
<dbReference type="SMART" id="SM00072">
    <property type="entry name" value="GuKc"/>
    <property type="match status" value="1"/>
</dbReference>
<proteinExistence type="inferred from homology"/>
<evidence type="ECO:0000256" key="2">
    <source>
        <dbReference type="ARBA" id="ARBA00022679"/>
    </source>
</evidence>
<accession>A0A382TAI3</accession>
<evidence type="ECO:0000259" key="4">
    <source>
        <dbReference type="PROSITE" id="PS50052"/>
    </source>
</evidence>
<dbReference type="PROSITE" id="PS50052">
    <property type="entry name" value="GUANYLATE_KINASE_2"/>
    <property type="match status" value="1"/>
</dbReference>
<dbReference type="InterPro" id="IPR020590">
    <property type="entry name" value="Guanylate_kinase_CS"/>
</dbReference>
<dbReference type="InterPro" id="IPR008145">
    <property type="entry name" value="GK/Ca_channel_bsu"/>
</dbReference>
<keyword evidence="3" id="KW-0418">Kinase</keyword>
<dbReference type="InterPro" id="IPR008144">
    <property type="entry name" value="Guanylate_kin-like_dom"/>
</dbReference>
<dbReference type="PANTHER" id="PTHR23117">
    <property type="entry name" value="GUANYLATE KINASE-RELATED"/>
    <property type="match status" value="1"/>
</dbReference>
<dbReference type="EMBL" id="UINC01135109">
    <property type="protein sequence ID" value="SVD19066.1"/>
    <property type="molecule type" value="Genomic_DNA"/>
</dbReference>
<dbReference type="GO" id="GO:0005829">
    <property type="term" value="C:cytosol"/>
    <property type="evidence" value="ECO:0007669"/>
    <property type="project" value="TreeGrafter"/>
</dbReference>
<feature type="non-terminal residue" evidence="5">
    <location>
        <position position="100"/>
    </location>
</feature>
<dbReference type="Gene3D" id="3.40.50.300">
    <property type="entry name" value="P-loop containing nucleotide triphosphate hydrolases"/>
    <property type="match status" value="1"/>
</dbReference>
<comment type="similarity">
    <text evidence="1">Belongs to the guanylate kinase family.</text>
</comment>
<evidence type="ECO:0000313" key="5">
    <source>
        <dbReference type="EMBL" id="SVD19066.1"/>
    </source>
</evidence>
<dbReference type="CDD" id="cd00071">
    <property type="entry name" value="GMPK"/>
    <property type="match status" value="1"/>
</dbReference>
<evidence type="ECO:0000256" key="1">
    <source>
        <dbReference type="ARBA" id="ARBA00005790"/>
    </source>
</evidence>
<organism evidence="5">
    <name type="scientific">marine metagenome</name>
    <dbReference type="NCBI Taxonomy" id="408172"/>
    <lineage>
        <taxon>unclassified sequences</taxon>
        <taxon>metagenomes</taxon>
        <taxon>ecological metagenomes</taxon>
    </lineage>
</organism>
<evidence type="ECO:0000256" key="3">
    <source>
        <dbReference type="ARBA" id="ARBA00022777"/>
    </source>
</evidence>